<dbReference type="PANTHER" id="PTHR16124:SF3">
    <property type="entry name" value="MIS18-BINDING PROTEIN 1"/>
    <property type="match status" value="1"/>
</dbReference>
<protein>
    <recommendedName>
        <fullName evidence="2">SANTA domain-containing protein</fullName>
    </recommendedName>
</protein>
<feature type="region of interest" description="Disordered" evidence="1">
    <location>
        <begin position="274"/>
        <end position="301"/>
    </location>
</feature>
<evidence type="ECO:0000313" key="3">
    <source>
        <dbReference type="Ensembl" id="ENSCPGP00000002231.1"/>
    </source>
</evidence>
<dbReference type="PANTHER" id="PTHR16124">
    <property type="entry name" value="MIS18-BINDING PROTEIN 1"/>
    <property type="match status" value="1"/>
</dbReference>
<dbReference type="Ensembl" id="ENSCPGT00000002457.1">
    <property type="protein sequence ID" value="ENSCPGP00000002231.1"/>
    <property type="gene ID" value="ENSCPGG00000001650.1"/>
</dbReference>
<name>A0A8C3J2S1_9CHAR</name>
<feature type="region of interest" description="Disordered" evidence="1">
    <location>
        <begin position="1"/>
        <end position="25"/>
    </location>
</feature>
<keyword evidence="4" id="KW-1185">Reference proteome</keyword>
<evidence type="ECO:0000259" key="2">
    <source>
        <dbReference type="Pfam" id="PF09133"/>
    </source>
</evidence>
<evidence type="ECO:0000313" key="4">
    <source>
        <dbReference type="Proteomes" id="UP000694419"/>
    </source>
</evidence>
<reference evidence="3" key="2">
    <citation type="submission" date="2025-09" db="UniProtKB">
        <authorList>
            <consortium name="Ensembl"/>
        </authorList>
    </citation>
    <scope>IDENTIFICATION</scope>
</reference>
<sequence length="442" mass="49353">MIVTPCRYPGRRPGELPFKSVPLDSIPAGTLTPLKEFLRRQGAAEVGAEPAGRGERRPAAGGVLQSTLVAGGAGQPEPLDVSEIPPGPQRRPKRPACGSPPRESPAKIFQRMKAKAQQQPRSCGTDSILTPAPRLFFLYCYFPELVCNGFPKNQIAKVQAVHPLVQESPQKFFLRVKRKLQQQQKAPSNLVKQNVPPSTDTEKPSVKSAFAEPLRSDPAEPVAADKDDQDNFLVESMDADDEMSQNTTSVIISPPPFKSGDRLGERWRNGEAKELHQDRTEFQPSNERPAQGGEKTLEANPQKPLPCLCSIMLSSPKIHIPRRQKPKEGCEVPLDTARADQVAGKKNVCLTSWRIKVMDGNTAICVEGKRKDLPWHSNAVVERIAHNQVQTSSGNIYLLQGNIDSVSMRKEGFPYRFIKRFMYGFSKKWKEYVEEFLEERRR</sequence>
<feature type="compositionally biased region" description="Basic and acidic residues" evidence="1">
    <location>
        <begin position="214"/>
        <end position="226"/>
    </location>
</feature>
<reference evidence="3" key="1">
    <citation type="submission" date="2025-08" db="UniProtKB">
        <authorList>
            <consortium name="Ensembl"/>
        </authorList>
    </citation>
    <scope>IDENTIFICATION</scope>
</reference>
<feature type="domain" description="SANTA" evidence="2">
    <location>
        <begin position="348"/>
        <end position="432"/>
    </location>
</feature>
<dbReference type="GO" id="GO:0000775">
    <property type="term" value="C:chromosome, centromeric region"/>
    <property type="evidence" value="ECO:0007669"/>
    <property type="project" value="TreeGrafter"/>
</dbReference>
<accession>A0A8C3J2S1</accession>
<organism evidence="3 4">
    <name type="scientific">Calidris pygmaea</name>
    <name type="common">Spoon-billed sandpiper</name>
    <dbReference type="NCBI Taxonomy" id="425635"/>
    <lineage>
        <taxon>Eukaryota</taxon>
        <taxon>Metazoa</taxon>
        <taxon>Chordata</taxon>
        <taxon>Craniata</taxon>
        <taxon>Vertebrata</taxon>
        <taxon>Euteleostomi</taxon>
        <taxon>Archelosauria</taxon>
        <taxon>Archosauria</taxon>
        <taxon>Dinosauria</taxon>
        <taxon>Saurischia</taxon>
        <taxon>Theropoda</taxon>
        <taxon>Coelurosauria</taxon>
        <taxon>Aves</taxon>
        <taxon>Neognathae</taxon>
        <taxon>Neoaves</taxon>
        <taxon>Charadriiformes</taxon>
        <taxon>Scolopacidae</taxon>
        <taxon>Calidris</taxon>
    </lineage>
</organism>
<proteinExistence type="predicted"/>
<dbReference type="AlphaFoldDB" id="A0A8C3J2S1"/>
<dbReference type="InterPro" id="IPR039110">
    <property type="entry name" value="KNL2-like"/>
</dbReference>
<feature type="region of interest" description="Disordered" evidence="1">
    <location>
        <begin position="183"/>
        <end position="262"/>
    </location>
</feature>
<feature type="region of interest" description="Disordered" evidence="1">
    <location>
        <begin position="42"/>
        <end position="107"/>
    </location>
</feature>
<dbReference type="Proteomes" id="UP000694419">
    <property type="component" value="Unplaced"/>
</dbReference>
<dbReference type="Pfam" id="PF09133">
    <property type="entry name" value="SANTA"/>
    <property type="match status" value="1"/>
</dbReference>
<feature type="compositionally biased region" description="Polar residues" evidence="1">
    <location>
        <begin position="185"/>
        <end position="199"/>
    </location>
</feature>
<dbReference type="InterPro" id="IPR015216">
    <property type="entry name" value="SANTA"/>
</dbReference>
<evidence type="ECO:0000256" key="1">
    <source>
        <dbReference type="SAM" id="MobiDB-lite"/>
    </source>
</evidence>